<evidence type="ECO:0000313" key="2">
    <source>
        <dbReference type="Proteomes" id="UP000243688"/>
    </source>
</evidence>
<dbReference type="EMBL" id="MOXJ01000039">
    <property type="protein sequence ID" value="PDO09437.1"/>
    <property type="molecule type" value="Genomic_DNA"/>
</dbReference>
<dbReference type="Proteomes" id="UP000243688">
    <property type="component" value="Unassembled WGS sequence"/>
</dbReference>
<gene>
    <name evidence="1" type="ORF">BLM47_12475</name>
</gene>
<comment type="caution">
    <text evidence="1">The sequence shown here is derived from an EMBL/GenBank/DDBJ whole genome shotgun (WGS) entry which is preliminary data.</text>
</comment>
<sequence length="290" mass="34230">MSDAPIRMDEYLVSEFGQDPLFRLIKRIGATDELFDEHIMNLNLGAEYSTTDIENWYCNDDLKPATMRSWIKALEEYIEVRTVGNRGVIRLDYRAVFRVRMALLLREKNFKLQRICQYAGVQPLDPEVINSRRSLSVPDQTAKEFEVMKAIIGQMMAAGLIEIREGIPILRIQEVIHAHLQDAQKSLPDPKKIEEKLDQKVNDLREKLDEKLNQDRLQARQERLNSILTTNKITRQLEDEARELWSKKPEEERTKKIGLFKRIEDVEAKQEFIRKYVAEHFDERLRKEFE</sequence>
<accession>A0A2A6DY61</accession>
<evidence type="ECO:0000313" key="1">
    <source>
        <dbReference type="EMBL" id="PDO09437.1"/>
    </source>
</evidence>
<name>A0A2A6DY61_9BACL</name>
<protein>
    <submittedName>
        <fullName evidence="1">Uncharacterized protein</fullName>
    </submittedName>
</protein>
<proteinExistence type="predicted"/>
<dbReference type="AlphaFoldDB" id="A0A2A6DY61"/>
<reference evidence="1 2" key="1">
    <citation type="submission" date="2016-12" db="EMBL/GenBank/DDBJ databases">
        <title>Candidatus Reconcilibacillus cellulovorans genome.</title>
        <authorList>
            <person name="Kolinko S."/>
            <person name="Wu Y.-W."/>
            <person name="Tachea F."/>
            <person name="Denzel E."/>
            <person name="Hiras J."/>
            <person name="Baecker N."/>
            <person name="Chan L.J."/>
            <person name="Eichorst S.A."/>
            <person name="Frey D."/>
            <person name="Adams P.D."/>
            <person name="Pray T."/>
            <person name="Tanjore D."/>
            <person name="Petzold C.J."/>
            <person name="Gladden J.M."/>
            <person name="Simmons B.A."/>
            <person name="Singer S.W."/>
        </authorList>
    </citation>
    <scope>NUCLEOTIDE SEQUENCE [LARGE SCALE GENOMIC DNA]</scope>
    <source>
        <strain evidence="1">JTherm</strain>
    </source>
</reference>
<organism evidence="1 2">
    <name type="scientific">Candidatus Reconcilbacillus cellulovorans</name>
    <dbReference type="NCBI Taxonomy" id="1906605"/>
    <lineage>
        <taxon>Bacteria</taxon>
        <taxon>Bacillati</taxon>
        <taxon>Bacillota</taxon>
        <taxon>Bacilli</taxon>
        <taxon>Bacillales</taxon>
        <taxon>Paenibacillaceae</taxon>
        <taxon>Candidatus Reconcilbacillus</taxon>
    </lineage>
</organism>